<dbReference type="EMBL" id="PTIZ01000003">
    <property type="protein sequence ID" value="PPK76692.1"/>
    <property type="molecule type" value="Genomic_DNA"/>
</dbReference>
<protein>
    <recommendedName>
        <fullName evidence="4">Lipoprotein</fullName>
    </recommendedName>
</protein>
<sequence>MKASVQILIGMAFIALTACSTQEVKHDAKAVSAPDKVPAIPEDSSQSGPNPPLTWVKGNKTLNLVRIMDGGACKNDFQGAKGAFLVYANPADIERIKRDKGPQVFSDFENKIQTFATEALQEAINTTNLAEDPFALGADEAQEKLTKQLSNNFRNSVADAVKLFQKETTLTIDVVPFAPSFIFYQQGCEATHSEPEN</sequence>
<accession>A0A2S6HGU8</accession>
<comment type="caution">
    <text evidence="2">The sequence shown here is derived from an EMBL/GenBank/DDBJ whole genome shotgun (WGS) entry which is preliminary data.</text>
</comment>
<dbReference type="PROSITE" id="PS51257">
    <property type="entry name" value="PROKAR_LIPOPROTEIN"/>
    <property type="match status" value="1"/>
</dbReference>
<evidence type="ECO:0008006" key="4">
    <source>
        <dbReference type="Google" id="ProtNLM"/>
    </source>
</evidence>
<feature type="region of interest" description="Disordered" evidence="1">
    <location>
        <begin position="30"/>
        <end position="55"/>
    </location>
</feature>
<organism evidence="2 3">
    <name type="scientific">Methylobacter tundripaludum</name>
    <dbReference type="NCBI Taxonomy" id="173365"/>
    <lineage>
        <taxon>Bacteria</taxon>
        <taxon>Pseudomonadati</taxon>
        <taxon>Pseudomonadota</taxon>
        <taxon>Gammaproteobacteria</taxon>
        <taxon>Methylococcales</taxon>
        <taxon>Methylococcaceae</taxon>
        <taxon>Methylobacter</taxon>
    </lineage>
</organism>
<dbReference type="Proteomes" id="UP000240010">
    <property type="component" value="Unassembled WGS sequence"/>
</dbReference>
<dbReference type="RefSeq" id="WP_104428361.1">
    <property type="nucleotide sequence ID" value="NZ_PTIZ01000003.1"/>
</dbReference>
<proteinExistence type="predicted"/>
<evidence type="ECO:0000256" key="1">
    <source>
        <dbReference type="SAM" id="MobiDB-lite"/>
    </source>
</evidence>
<reference evidence="2 3" key="1">
    <citation type="submission" date="2018-02" db="EMBL/GenBank/DDBJ databases">
        <title>Subsurface microbial communities from deep shales in Ohio and West Virginia, USA.</title>
        <authorList>
            <person name="Wrighton K."/>
        </authorList>
    </citation>
    <scope>NUCLEOTIDE SEQUENCE [LARGE SCALE GENOMIC DNA]</scope>
    <source>
        <strain evidence="2 3">OWC-DMM</strain>
    </source>
</reference>
<dbReference type="AlphaFoldDB" id="A0A2S6HGU8"/>
<evidence type="ECO:0000313" key="2">
    <source>
        <dbReference type="EMBL" id="PPK76692.1"/>
    </source>
</evidence>
<evidence type="ECO:0000313" key="3">
    <source>
        <dbReference type="Proteomes" id="UP000240010"/>
    </source>
</evidence>
<name>A0A2S6HGU8_9GAMM</name>
<gene>
    <name evidence="2" type="ORF">B0F87_103299</name>
</gene>